<dbReference type="InterPro" id="IPR050065">
    <property type="entry name" value="GlmU-like"/>
</dbReference>
<dbReference type="Gene3D" id="2.160.10.10">
    <property type="entry name" value="Hexapeptide repeat proteins"/>
    <property type="match status" value="1"/>
</dbReference>
<feature type="domain" description="Mannose-1-phosphate guanyltransferase C-terminal" evidence="15">
    <location>
        <begin position="255"/>
        <end position="374"/>
    </location>
</feature>
<evidence type="ECO:0000256" key="4">
    <source>
        <dbReference type="ARBA" id="ARBA00007947"/>
    </source>
</evidence>
<dbReference type="PANTHER" id="PTHR43584:SF8">
    <property type="entry name" value="N-ACETYLMURAMATE ALPHA-1-PHOSPHATE URIDYLYLTRANSFERASE"/>
    <property type="match status" value="1"/>
</dbReference>
<evidence type="ECO:0000256" key="10">
    <source>
        <dbReference type="ARBA" id="ARBA00023268"/>
    </source>
</evidence>
<dbReference type="PANTHER" id="PTHR43584">
    <property type="entry name" value="NUCLEOTIDYL TRANSFERASE"/>
    <property type="match status" value="1"/>
</dbReference>
<dbReference type="InterPro" id="IPR005835">
    <property type="entry name" value="NTP_transferase_dom"/>
</dbReference>
<comment type="catalytic activity">
    <reaction evidence="12">
        <text>alpha-D-glucosamine 1-phosphate + acetyl-CoA = N-acetyl-alpha-D-glucosamine 1-phosphate + CoA + H(+)</text>
        <dbReference type="Rhea" id="RHEA:13725"/>
        <dbReference type="ChEBI" id="CHEBI:15378"/>
        <dbReference type="ChEBI" id="CHEBI:57287"/>
        <dbReference type="ChEBI" id="CHEBI:57288"/>
        <dbReference type="ChEBI" id="CHEBI:57776"/>
        <dbReference type="ChEBI" id="CHEBI:58516"/>
        <dbReference type="EC" id="2.3.1.157"/>
    </reaction>
</comment>
<evidence type="ECO:0000256" key="13">
    <source>
        <dbReference type="ARBA" id="ARBA00048493"/>
    </source>
</evidence>
<evidence type="ECO:0000256" key="12">
    <source>
        <dbReference type="ARBA" id="ARBA00048247"/>
    </source>
</evidence>
<keyword evidence="10" id="KW-0511">Multifunctional enzyme</keyword>
<evidence type="ECO:0000256" key="6">
    <source>
        <dbReference type="ARBA" id="ARBA00012457"/>
    </source>
</evidence>
<keyword evidence="11" id="KW-0012">Acyltransferase</keyword>
<evidence type="ECO:0000256" key="2">
    <source>
        <dbReference type="ARBA" id="ARBA00005208"/>
    </source>
</evidence>
<reference evidence="16" key="1">
    <citation type="journal article" date="2020" name="mSystems">
        <title>Genome- and Community-Level Interaction Insights into Carbon Utilization and Element Cycling Functions of Hydrothermarchaeota in Hydrothermal Sediment.</title>
        <authorList>
            <person name="Zhou Z."/>
            <person name="Liu Y."/>
            <person name="Xu W."/>
            <person name="Pan J."/>
            <person name="Luo Z.H."/>
            <person name="Li M."/>
        </authorList>
    </citation>
    <scope>NUCLEOTIDE SEQUENCE</scope>
    <source>
        <strain evidence="16">SpSt-1183</strain>
    </source>
</reference>
<dbReference type="EC" id="2.3.1.157" evidence="5"/>
<evidence type="ECO:0000256" key="8">
    <source>
        <dbReference type="ARBA" id="ARBA00022679"/>
    </source>
</evidence>
<dbReference type="InterPro" id="IPR018357">
    <property type="entry name" value="Hexapep_transf_CS"/>
</dbReference>
<comment type="pathway">
    <text evidence="1">Nucleotide-sugar biosynthesis; UDP-N-acetyl-alpha-D-glucosamine biosynthesis; N-acetyl-alpha-D-glucosamine 1-phosphate from alpha-D-glucosamine 6-phosphate (route II): step 2/2.</text>
</comment>
<keyword evidence="9" id="KW-0548">Nucleotidyltransferase</keyword>
<dbReference type="Proteomes" id="UP000885648">
    <property type="component" value="Unassembled WGS sequence"/>
</dbReference>
<dbReference type="PROSITE" id="PS00101">
    <property type="entry name" value="HEXAPEP_TRANSFERASES"/>
    <property type="match status" value="1"/>
</dbReference>
<evidence type="ECO:0000313" key="16">
    <source>
        <dbReference type="EMBL" id="HDS62783.1"/>
    </source>
</evidence>
<dbReference type="InterPro" id="IPR029044">
    <property type="entry name" value="Nucleotide-diphossugar_trans"/>
</dbReference>
<comment type="similarity">
    <text evidence="4">In the N-terminal section; belongs to the N-acetylglucosamine-1-phosphate uridyltransferase family.</text>
</comment>
<comment type="caution">
    <text evidence="16">The sequence shown here is derived from an EMBL/GenBank/DDBJ whole genome shotgun (WGS) entry which is preliminary data.</text>
</comment>
<protein>
    <recommendedName>
        <fullName evidence="7">Bifunctional protein GlmU</fullName>
        <ecNumber evidence="5">2.3.1.157</ecNumber>
        <ecNumber evidence="6">2.7.7.23</ecNumber>
    </recommendedName>
</protein>
<proteinExistence type="inferred from homology"/>
<organism evidence="16">
    <name type="scientific">Methanofollis liminatans</name>
    <dbReference type="NCBI Taxonomy" id="2201"/>
    <lineage>
        <taxon>Archaea</taxon>
        <taxon>Methanobacteriati</taxon>
        <taxon>Methanobacteriota</taxon>
        <taxon>Stenosarchaea group</taxon>
        <taxon>Methanomicrobia</taxon>
        <taxon>Methanomicrobiales</taxon>
        <taxon>Methanomicrobiaceae</taxon>
        <taxon>Methanofollis</taxon>
    </lineage>
</organism>
<dbReference type="InterPro" id="IPR023915">
    <property type="entry name" value="Bifunctiontional_GlmU_arc-type"/>
</dbReference>
<dbReference type="UniPathway" id="UPA00113">
    <property type="reaction ID" value="UER00532"/>
</dbReference>
<evidence type="ECO:0000256" key="9">
    <source>
        <dbReference type="ARBA" id="ARBA00022695"/>
    </source>
</evidence>
<evidence type="ECO:0000256" key="3">
    <source>
        <dbReference type="ARBA" id="ARBA00007707"/>
    </source>
</evidence>
<evidence type="ECO:0000256" key="5">
    <source>
        <dbReference type="ARBA" id="ARBA00012225"/>
    </source>
</evidence>
<sequence>MKTMQAVILAAGEGRRLRPLTHAMPKAMVPVANRPILEYIVRALEKNGIREIIVVVGYKKEQVIRHLNGLEIPVKVVVQERQLGTAHALKCAAHLITGDFLLLPGDNYIDTASIARIMKERNAVLTWDHPHPSNFGVLMIRDGSVQQVIEKPSEAPGFTVSTGIFSLGPAFLDFLGDETEIPNAINAMIVAGTNLKAVPAEDWQDAIYPWDLLRLNAALLQGVRQERAGRIGSSVVIKGQVSIGRGTTIGPNSTILGPVVIGEDCEIGPNCVVLPETSIGDRVRIEPFTLIGHSLILADACIGSHARITDAVVGTGTQVGDHATTSPQRTIFSIEGELIRAKFGAIIGDNVRSAPFCVFKNCIVGNNVHIEDGKTVYGEVSDGTRII</sequence>
<evidence type="ECO:0000256" key="1">
    <source>
        <dbReference type="ARBA" id="ARBA00005166"/>
    </source>
</evidence>
<comment type="catalytic activity">
    <reaction evidence="13">
        <text>N-acetyl-alpha-D-glucosamine 1-phosphate + UTP + H(+) = UDP-N-acetyl-alpha-D-glucosamine + diphosphate</text>
        <dbReference type="Rhea" id="RHEA:13509"/>
        <dbReference type="ChEBI" id="CHEBI:15378"/>
        <dbReference type="ChEBI" id="CHEBI:33019"/>
        <dbReference type="ChEBI" id="CHEBI:46398"/>
        <dbReference type="ChEBI" id="CHEBI:57705"/>
        <dbReference type="ChEBI" id="CHEBI:57776"/>
        <dbReference type="EC" id="2.7.7.23"/>
    </reaction>
</comment>
<evidence type="ECO:0000259" key="15">
    <source>
        <dbReference type="Pfam" id="PF25087"/>
    </source>
</evidence>
<dbReference type="GO" id="GO:0019134">
    <property type="term" value="F:glucosamine-1-phosphate N-acetyltransferase activity"/>
    <property type="evidence" value="ECO:0007669"/>
    <property type="project" value="UniProtKB-EC"/>
</dbReference>
<dbReference type="NCBIfam" id="TIGR03992">
    <property type="entry name" value="Arch_glmU"/>
    <property type="match status" value="1"/>
</dbReference>
<accession>A0A831M0U0</accession>
<evidence type="ECO:0000259" key="14">
    <source>
        <dbReference type="Pfam" id="PF00483"/>
    </source>
</evidence>
<name>A0A831M0U0_9EURY</name>
<dbReference type="Pfam" id="PF25087">
    <property type="entry name" value="GMPPB_C"/>
    <property type="match status" value="1"/>
</dbReference>
<gene>
    <name evidence="16" type="ORF">ENN52_01355</name>
</gene>
<dbReference type="Pfam" id="PF00483">
    <property type="entry name" value="NTP_transferase"/>
    <property type="match status" value="1"/>
</dbReference>
<dbReference type="SUPFAM" id="SSF51161">
    <property type="entry name" value="Trimeric LpxA-like enzymes"/>
    <property type="match status" value="1"/>
</dbReference>
<dbReference type="GO" id="GO:0003977">
    <property type="term" value="F:UDP-N-acetylglucosamine diphosphorylase activity"/>
    <property type="evidence" value="ECO:0007669"/>
    <property type="project" value="UniProtKB-EC"/>
</dbReference>
<evidence type="ECO:0000256" key="11">
    <source>
        <dbReference type="ARBA" id="ARBA00023315"/>
    </source>
</evidence>
<dbReference type="Gene3D" id="3.90.550.10">
    <property type="entry name" value="Spore Coat Polysaccharide Biosynthesis Protein SpsA, Chain A"/>
    <property type="match status" value="1"/>
</dbReference>
<comment type="similarity">
    <text evidence="3">In the C-terminal section; belongs to the transferase hexapeptide repeat family.</text>
</comment>
<comment type="pathway">
    <text evidence="2">Nucleotide-sugar biosynthesis; UDP-N-acetyl-alpha-D-glucosamine biosynthesis; UDP-N-acetyl-alpha-D-glucosamine from N-acetyl-alpha-D-glucosamine 1-phosphate: step 1/1.</text>
</comment>
<dbReference type="AlphaFoldDB" id="A0A831M0U0"/>
<dbReference type="EMBL" id="DSBY01000059">
    <property type="protein sequence ID" value="HDS62783.1"/>
    <property type="molecule type" value="Genomic_DNA"/>
</dbReference>
<dbReference type="InterPro" id="IPR056729">
    <property type="entry name" value="GMPPB_C"/>
</dbReference>
<dbReference type="CDD" id="cd04181">
    <property type="entry name" value="NTP_transferase"/>
    <property type="match status" value="1"/>
</dbReference>
<dbReference type="EC" id="2.7.7.23" evidence="6"/>
<feature type="domain" description="Nucleotidyl transferase" evidence="14">
    <location>
        <begin position="6"/>
        <end position="217"/>
    </location>
</feature>
<dbReference type="GO" id="GO:0006048">
    <property type="term" value="P:UDP-N-acetylglucosamine biosynthetic process"/>
    <property type="evidence" value="ECO:0007669"/>
    <property type="project" value="UniProtKB-UniPathway"/>
</dbReference>
<evidence type="ECO:0000256" key="7">
    <source>
        <dbReference type="ARBA" id="ARBA00013414"/>
    </source>
</evidence>
<keyword evidence="8 16" id="KW-0808">Transferase</keyword>
<dbReference type="InterPro" id="IPR011004">
    <property type="entry name" value="Trimer_LpxA-like_sf"/>
</dbReference>
<dbReference type="SUPFAM" id="SSF53448">
    <property type="entry name" value="Nucleotide-diphospho-sugar transferases"/>
    <property type="match status" value="1"/>
</dbReference>